<sequence length="22" mass="2418">MESDDVIEVYQEQSGGRFAISG</sequence>
<dbReference type="AlphaFoldDB" id="A0A443RUH9"/>
<keyword evidence="2" id="KW-1185">Reference proteome</keyword>
<comment type="caution">
    <text evidence="1">The sequence shown here is derived from an EMBL/GenBank/DDBJ whole genome shotgun (WGS) entry which is preliminary data.</text>
</comment>
<dbReference type="VEuPathDB" id="VectorBase:LDEU013038"/>
<reference evidence="1 2" key="1">
    <citation type="journal article" date="2018" name="Gigascience">
        <title>Genomes of trombidid mites reveal novel predicted allergens and laterally-transferred genes associated with secondary metabolism.</title>
        <authorList>
            <person name="Dong X."/>
            <person name="Chaisiri K."/>
            <person name="Xia D."/>
            <person name="Armstrong S.D."/>
            <person name="Fang Y."/>
            <person name="Donnelly M.J."/>
            <person name="Kadowaki T."/>
            <person name="McGarry J.W."/>
            <person name="Darby A.C."/>
            <person name="Makepeace B.L."/>
        </authorList>
    </citation>
    <scope>NUCLEOTIDE SEQUENCE [LARGE SCALE GENOMIC DNA]</scope>
    <source>
        <strain evidence="1">UoL-UT</strain>
    </source>
</reference>
<name>A0A443RUH9_9ACAR</name>
<evidence type="ECO:0000313" key="2">
    <source>
        <dbReference type="Proteomes" id="UP000288716"/>
    </source>
</evidence>
<proteinExistence type="predicted"/>
<gene>
    <name evidence="1" type="ORF">B4U80_05764</name>
</gene>
<dbReference type="EMBL" id="NCKV01031383">
    <property type="protein sequence ID" value="RWS19002.1"/>
    <property type="molecule type" value="Genomic_DNA"/>
</dbReference>
<accession>A0A443RUH9</accession>
<protein>
    <submittedName>
        <fullName evidence="1">Uncharacterized protein</fullName>
    </submittedName>
</protein>
<organism evidence="1 2">
    <name type="scientific">Leptotrombidium deliense</name>
    <dbReference type="NCBI Taxonomy" id="299467"/>
    <lineage>
        <taxon>Eukaryota</taxon>
        <taxon>Metazoa</taxon>
        <taxon>Ecdysozoa</taxon>
        <taxon>Arthropoda</taxon>
        <taxon>Chelicerata</taxon>
        <taxon>Arachnida</taxon>
        <taxon>Acari</taxon>
        <taxon>Acariformes</taxon>
        <taxon>Trombidiformes</taxon>
        <taxon>Prostigmata</taxon>
        <taxon>Anystina</taxon>
        <taxon>Parasitengona</taxon>
        <taxon>Trombiculoidea</taxon>
        <taxon>Trombiculidae</taxon>
        <taxon>Leptotrombidium</taxon>
    </lineage>
</organism>
<evidence type="ECO:0000313" key="1">
    <source>
        <dbReference type="EMBL" id="RWS19002.1"/>
    </source>
</evidence>
<dbReference type="Proteomes" id="UP000288716">
    <property type="component" value="Unassembled WGS sequence"/>
</dbReference>